<name>A0A7V3E7X4_9BACT</name>
<dbReference type="EMBL" id="DSUJ01000008">
    <property type="protein sequence ID" value="HFI91802.1"/>
    <property type="molecule type" value="Genomic_DNA"/>
</dbReference>
<comment type="caution">
    <text evidence="5">The sequence shown here is derived from an EMBL/GenBank/DDBJ whole genome shotgun (WGS) entry which is preliminary data.</text>
</comment>
<dbReference type="AlphaFoldDB" id="A0A7V3E7X4"/>
<sequence length="124" mass="13859">MSDTKKKIFYAEDSDSLIKLMTYKLQNEGYDISVFTNGEKVFESALKEKPDLIILDLMMPIKDGLTVLKEIKGNPETSDIPVIMLTTNAEEDIILKALEEGATEYITKPFSTAVLLAKIKKIIG</sequence>
<proteinExistence type="predicted"/>
<keyword evidence="1 3" id="KW-0597">Phosphoprotein</keyword>
<feature type="modified residue" description="4-aspartylphosphate" evidence="3">
    <location>
        <position position="56"/>
    </location>
</feature>
<reference evidence="5" key="1">
    <citation type="journal article" date="2020" name="mSystems">
        <title>Genome- and Community-Level Interaction Insights into Carbon Utilization and Element Cycling Functions of Hydrothermarchaeota in Hydrothermal Sediment.</title>
        <authorList>
            <person name="Zhou Z."/>
            <person name="Liu Y."/>
            <person name="Xu W."/>
            <person name="Pan J."/>
            <person name="Luo Z.H."/>
            <person name="Li M."/>
        </authorList>
    </citation>
    <scope>NUCLEOTIDE SEQUENCE [LARGE SCALE GENOMIC DNA]</scope>
    <source>
        <strain evidence="5">SpSt-479</strain>
    </source>
</reference>
<evidence type="ECO:0000259" key="4">
    <source>
        <dbReference type="PROSITE" id="PS50110"/>
    </source>
</evidence>
<dbReference type="InterPro" id="IPR001789">
    <property type="entry name" value="Sig_transdc_resp-reg_receiver"/>
</dbReference>
<organism evidence="5">
    <name type="scientific">Ignavibacterium album</name>
    <dbReference type="NCBI Taxonomy" id="591197"/>
    <lineage>
        <taxon>Bacteria</taxon>
        <taxon>Pseudomonadati</taxon>
        <taxon>Ignavibacteriota</taxon>
        <taxon>Ignavibacteria</taxon>
        <taxon>Ignavibacteriales</taxon>
        <taxon>Ignavibacteriaceae</taxon>
        <taxon>Ignavibacterium</taxon>
    </lineage>
</organism>
<dbReference type="InterPro" id="IPR011006">
    <property type="entry name" value="CheY-like_superfamily"/>
</dbReference>
<evidence type="ECO:0000256" key="2">
    <source>
        <dbReference type="ARBA" id="ARBA00023012"/>
    </source>
</evidence>
<accession>A0A7V3E7X4</accession>
<dbReference type="PROSITE" id="PS50110">
    <property type="entry name" value="RESPONSE_REGULATORY"/>
    <property type="match status" value="1"/>
</dbReference>
<dbReference type="Pfam" id="PF00072">
    <property type="entry name" value="Response_reg"/>
    <property type="match status" value="1"/>
</dbReference>
<evidence type="ECO:0000256" key="1">
    <source>
        <dbReference type="ARBA" id="ARBA00022553"/>
    </source>
</evidence>
<dbReference type="Gene3D" id="3.40.50.2300">
    <property type="match status" value="1"/>
</dbReference>
<gene>
    <name evidence="5" type="ORF">ENS31_09795</name>
</gene>
<protein>
    <submittedName>
        <fullName evidence="5">Response regulator</fullName>
    </submittedName>
</protein>
<dbReference type="SMART" id="SM00448">
    <property type="entry name" value="REC"/>
    <property type="match status" value="1"/>
</dbReference>
<evidence type="ECO:0000313" key="5">
    <source>
        <dbReference type="EMBL" id="HFI91802.1"/>
    </source>
</evidence>
<dbReference type="InterPro" id="IPR050595">
    <property type="entry name" value="Bact_response_regulator"/>
</dbReference>
<dbReference type="PANTHER" id="PTHR44591">
    <property type="entry name" value="STRESS RESPONSE REGULATOR PROTEIN 1"/>
    <property type="match status" value="1"/>
</dbReference>
<dbReference type="PANTHER" id="PTHR44591:SF14">
    <property type="entry name" value="PROTEIN PILG"/>
    <property type="match status" value="1"/>
</dbReference>
<dbReference type="GO" id="GO:0000160">
    <property type="term" value="P:phosphorelay signal transduction system"/>
    <property type="evidence" value="ECO:0007669"/>
    <property type="project" value="UniProtKB-KW"/>
</dbReference>
<dbReference type="SUPFAM" id="SSF52172">
    <property type="entry name" value="CheY-like"/>
    <property type="match status" value="1"/>
</dbReference>
<feature type="domain" description="Response regulatory" evidence="4">
    <location>
        <begin position="7"/>
        <end position="123"/>
    </location>
</feature>
<evidence type="ECO:0000256" key="3">
    <source>
        <dbReference type="PROSITE-ProRule" id="PRU00169"/>
    </source>
</evidence>
<keyword evidence="2" id="KW-0902">Two-component regulatory system</keyword>